<gene>
    <name evidence="2" type="ORF">CKA38_02750</name>
</gene>
<dbReference type="PANTHER" id="PTHR34322">
    <property type="entry name" value="TRANSPOSASE, Y1_TNP DOMAIN-CONTAINING"/>
    <property type="match status" value="1"/>
</dbReference>
<evidence type="ECO:0000313" key="2">
    <source>
        <dbReference type="EMBL" id="AWI08317.1"/>
    </source>
</evidence>
<feature type="domain" description="Transposase IS200-like" evidence="1">
    <location>
        <begin position="9"/>
        <end position="123"/>
    </location>
</feature>
<dbReference type="AlphaFoldDB" id="A0A2U8E0D2"/>
<reference evidence="2 3" key="1">
    <citation type="journal article" date="2018" name="Syst. Appl. Microbiol.">
        <title>Ereboglobus luteus gen. nov. sp. nov. from cockroach guts, and new insights into the oxygen relationship of the genera Opitutus and Didymococcus (Verrucomicrobia: Opitutaceae).</title>
        <authorList>
            <person name="Tegtmeier D."/>
            <person name="Belitz A."/>
            <person name="Radek R."/>
            <person name="Heimerl T."/>
            <person name="Brune A."/>
        </authorList>
    </citation>
    <scope>NUCLEOTIDE SEQUENCE [LARGE SCALE GENOMIC DNA]</scope>
    <source>
        <strain evidence="2 3">Ho45</strain>
    </source>
</reference>
<organism evidence="2 3">
    <name type="scientific">Ereboglobus luteus</name>
    <dbReference type="NCBI Taxonomy" id="1796921"/>
    <lineage>
        <taxon>Bacteria</taxon>
        <taxon>Pseudomonadati</taxon>
        <taxon>Verrucomicrobiota</taxon>
        <taxon>Opitutia</taxon>
        <taxon>Opitutales</taxon>
        <taxon>Opitutaceae</taxon>
        <taxon>Ereboglobus</taxon>
    </lineage>
</organism>
<dbReference type="GO" id="GO:0003677">
    <property type="term" value="F:DNA binding"/>
    <property type="evidence" value="ECO:0007669"/>
    <property type="project" value="InterPro"/>
</dbReference>
<protein>
    <recommendedName>
        <fullName evidence="1">Transposase IS200-like domain-containing protein</fullName>
    </recommendedName>
</protein>
<dbReference type="SMART" id="SM01321">
    <property type="entry name" value="Y1_Tnp"/>
    <property type="match status" value="1"/>
</dbReference>
<dbReference type="GO" id="GO:0004803">
    <property type="term" value="F:transposase activity"/>
    <property type="evidence" value="ECO:0007669"/>
    <property type="project" value="InterPro"/>
</dbReference>
<evidence type="ECO:0000313" key="3">
    <source>
        <dbReference type="Proteomes" id="UP000244896"/>
    </source>
</evidence>
<dbReference type="OrthoDB" id="9814067at2"/>
<dbReference type="Pfam" id="PF01797">
    <property type="entry name" value="Y1_Tnp"/>
    <property type="match status" value="1"/>
</dbReference>
<dbReference type="KEGG" id="elut:CKA38_02750"/>
<accession>A0A2U8E0D2</accession>
<proteinExistence type="predicted"/>
<dbReference type="SUPFAM" id="SSF143422">
    <property type="entry name" value="Transposase IS200-like"/>
    <property type="match status" value="1"/>
</dbReference>
<dbReference type="InterPro" id="IPR002686">
    <property type="entry name" value="Transposase_17"/>
</dbReference>
<name>A0A2U8E0D2_9BACT</name>
<dbReference type="Proteomes" id="UP000244896">
    <property type="component" value="Chromosome"/>
</dbReference>
<dbReference type="EMBL" id="CP023004">
    <property type="protein sequence ID" value="AWI08317.1"/>
    <property type="molecule type" value="Genomic_DNA"/>
</dbReference>
<keyword evidence="3" id="KW-1185">Reference proteome</keyword>
<sequence>MPRALRIQHPGARYHVINRGNYRFGIFATEGAAKAFIKTLFEAVRHYGWILHAYVLMKNHYHLALETPRPNLVEGMQWLQGTFSNRFNRFRKQRGHVFQGRYKALILEDTAVLARVVDYIHLNPVRAGIVDPDHVEKYPYSSLGDFLKKTRLAGMECEQWLRERGQHEDSVNAIRGYIKYLKQMGADKQEQKRAGLEKLSRGWALGTHGWKQALARELSQRVFVEGMSGEEVAEIKEHHRQDELAKALALEKKTPMDAQAKPLKRDWKMRVARKLRAGGIPVGWISKNLNIGKPATLRSYLSRDAAGGQTYRQAST</sequence>
<dbReference type="PANTHER" id="PTHR34322:SF2">
    <property type="entry name" value="TRANSPOSASE IS200-LIKE DOMAIN-CONTAINING PROTEIN"/>
    <property type="match status" value="1"/>
</dbReference>
<dbReference type="RefSeq" id="WP_108824123.1">
    <property type="nucleotide sequence ID" value="NZ_CP023004.1"/>
</dbReference>
<dbReference type="Gene3D" id="3.30.70.1290">
    <property type="entry name" value="Transposase IS200-like"/>
    <property type="match status" value="1"/>
</dbReference>
<dbReference type="GO" id="GO:0006313">
    <property type="term" value="P:DNA transposition"/>
    <property type="evidence" value="ECO:0007669"/>
    <property type="project" value="InterPro"/>
</dbReference>
<evidence type="ECO:0000259" key="1">
    <source>
        <dbReference type="SMART" id="SM01321"/>
    </source>
</evidence>
<dbReference type="InterPro" id="IPR036515">
    <property type="entry name" value="Transposase_17_sf"/>
</dbReference>